<dbReference type="EC" id="2.7.7.33" evidence="2"/>
<protein>
    <submittedName>
        <fullName evidence="2">Glucose-1-phosphate cytidylyltransferase</fullName>
        <ecNumber evidence="2">2.7.7.33</ecNumber>
    </submittedName>
</protein>
<keyword evidence="3" id="KW-1185">Reference proteome</keyword>
<name>A0ABT9J1M0_9BACL</name>
<evidence type="ECO:0000313" key="2">
    <source>
        <dbReference type="EMBL" id="MDP5275498.1"/>
    </source>
</evidence>
<accession>A0ABT9J1M0</accession>
<keyword evidence="2" id="KW-0548">Nucleotidyltransferase</keyword>
<dbReference type="InterPro" id="IPR013446">
    <property type="entry name" value="G1P_cyt_trans-like"/>
</dbReference>
<dbReference type="InterPro" id="IPR046981">
    <property type="entry name" value="G1P_cyt_trans"/>
</dbReference>
<dbReference type="GO" id="GO:0047343">
    <property type="term" value="F:glucose-1-phosphate cytidylyltransferase activity"/>
    <property type="evidence" value="ECO:0007669"/>
    <property type="project" value="UniProtKB-EC"/>
</dbReference>
<reference evidence="2 3" key="1">
    <citation type="submission" date="2023-08" db="EMBL/GenBank/DDBJ databases">
        <authorList>
            <person name="Park J.-S."/>
        </authorList>
    </citation>
    <scope>NUCLEOTIDE SEQUENCE [LARGE SCALE GENOMIC DNA]</scope>
    <source>
        <strain evidence="2 3">2205SS18-9</strain>
    </source>
</reference>
<proteinExistence type="predicted"/>
<dbReference type="CDD" id="cd02524">
    <property type="entry name" value="G1P_cytidylyltransferase"/>
    <property type="match status" value="1"/>
</dbReference>
<keyword evidence="2" id="KW-0808">Transferase</keyword>
<dbReference type="PANTHER" id="PTHR47183">
    <property type="entry name" value="GLUCOSE-1-PHOSPHATE CYTIDYLYLTRANSFERASE-RELATED"/>
    <property type="match status" value="1"/>
</dbReference>
<dbReference type="InterPro" id="IPR005835">
    <property type="entry name" value="NTP_transferase_dom"/>
</dbReference>
<dbReference type="InterPro" id="IPR029044">
    <property type="entry name" value="Nucleotide-diphossugar_trans"/>
</dbReference>
<dbReference type="NCBIfam" id="TIGR02623">
    <property type="entry name" value="G1P_cyt_trans"/>
    <property type="match status" value="1"/>
</dbReference>
<dbReference type="RefSeq" id="WP_305992808.1">
    <property type="nucleotide sequence ID" value="NZ_JAVAMP010000008.1"/>
</dbReference>
<sequence length="259" mass="30229">MRVVILAGGFGTRISEESYLLPKPMIEIGERPMLWHIMKYYSHFGYNDFVICCGYKQYVIKSFFSDYFLHLSDVTFDFTTENKMIFHNNKTEPWKVTLIDTGLHTMTGGRIKRIKDYIEDRTFMLTYGDGLSNVNIKETVEFHKSHGKKATITAIQPSGRFGMAHIDEYENVTSFNEKPKESGSWINGGFMILNTKIMDYIEGDETILEQKPLETLAKNGQLKAFRHQGFWQCMDTKRDKELLENLWRTKQAPWKVWAS</sequence>
<evidence type="ECO:0000259" key="1">
    <source>
        <dbReference type="Pfam" id="PF00483"/>
    </source>
</evidence>
<dbReference type="EMBL" id="JAVAMP010000008">
    <property type="protein sequence ID" value="MDP5275498.1"/>
    <property type="molecule type" value="Genomic_DNA"/>
</dbReference>
<dbReference type="Pfam" id="PF00483">
    <property type="entry name" value="NTP_transferase"/>
    <property type="match status" value="1"/>
</dbReference>
<comment type="caution">
    <text evidence="2">The sequence shown here is derived from an EMBL/GenBank/DDBJ whole genome shotgun (WGS) entry which is preliminary data.</text>
</comment>
<organism evidence="2 3">
    <name type="scientific">Chengkuizengella axinellae</name>
    <dbReference type="NCBI Taxonomy" id="3064388"/>
    <lineage>
        <taxon>Bacteria</taxon>
        <taxon>Bacillati</taxon>
        <taxon>Bacillota</taxon>
        <taxon>Bacilli</taxon>
        <taxon>Bacillales</taxon>
        <taxon>Paenibacillaceae</taxon>
        <taxon>Chengkuizengella</taxon>
    </lineage>
</organism>
<dbReference type="PANTHER" id="PTHR47183:SF1">
    <property type="entry name" value="GLUCOSE-1-PHOSPHATE CYTIDYLYLTRANSFERASE"/>
    <property type="match status" value="1"/>
</dbReference>
<dbReference type="Proteomes" id="UP001231941">
    <property type="component" value="Unassembled WGS sequence"/>
</dbReference>
<gene>
    <name evidence="2" type="primary">rfbF</name>
    <name evidence="2" type="ORF">Q5Y73_15420</name>
</gene>
<dbReference type="SUPFAM" id="SSF53448">
    <property type="entry name" value="Nucleotide-diphospho-sugar transferases"/>
    <property type="match status" value="1"/>
</dbReference>
<evidence type="ECO:0000313" key="3">
    <source>
        <dbReference type="Proteomes" id="UP001231941"/>
    </source>
</evidence>
<dbReference type="Gene3D" id="3.90.550.10">
    <property type="entry name" value="Spore Coat Polysaccharide Biosynthesis Protein SpsA, Chain A"/>
    <property type="match status" value="1"/>
</dbReference>
<feature type="domain" description="Nucleotidyl transferase" evidence="1">
    <location>
        <begin position="3"/>
        <end position="205"/>
    </location>
</feature>